<dbReference type="GO" id="GO:0046983">
    <property type="term" value="F:protein dimerization activity"/>
    <property type="evidence" value="ECO:0007669"/>
    <property type="project" value="InterPro"/>
</dbReference>
<evidence type="ECO:0000256" key="3">
    <source>
        <dbReference type="ARBA" id="ARBA00022478"/>
    </source>
</evidence>
<dbReference type="NCBIfam" id="TIGR02027">
    <property type="entry name" value="rpoA"/>
    <property type="match status" value="1"/>
</dbReference>
<dbReference type="Gene3D" id="2.170.120.12">
    <property type="entry name" value="DNA-directed RNA polymerase, insert domain"/>
    <property type="match status" value="1"/>
</dbReference>
<reference evidence="9" key="2">
    <citation type="journal article" date="2011" name="Microb. Ecol.">
        <title>Taxonomic and Functional Metagenomic Profiling of the Microbial Community in the Anoxic Sediment of a Sub-saline Shallow Lake (Laguna de Carrizo, Central Spain).</title>
        <authorList>
            <person name="Ferrer M."/>
            <person name="Guazzaroni M.E."/>
            <person name="Richter M."/>
            <person name="Garcia-Salamanca A."/>
            <person name="Yarza P."/>
            <person name="Suarez-Suarez A."/>
            <person name="Solano J."/>
            <person name="Alcaide M."/>
            <person name="van Dillewijn P."/>
            <person name="Molina-Henares M.A."/>
            <person name="Lopez-Cortes N."/>
            <person name="Al-Ramahi Y."/>
            <person name="Guerrero C."/>
            <person name="Acosta A."/>
            <person name="de Eugenio L.I."/>
            <person name="Martinez V."/>
            <person name="Marques S."/>
            <person name="Rojo F."/>
            <person name="Santero E."/>
            <person name="Genilloud O."/>
            <person name="Perez-Perez J."/>
            <person name="Rossello-Mora R."/>
            <person name="Ramos J.L."/>
        </authorList>
    </citation>
    <scope>NUCLEOTIDE SEQUENCE</scope>
</reference>
<dbReference type="GO" id="GO:0006351">
    <property type="term" value="P:DNA-templated transcription"/>
    <property type="evidence" value="ECO:0007669"/>
    <property type="project" value="InterPro"/>
</dbReference>
<dbReference type="InterPro" id="IPR011262">
    <property type="entry name" value="DNA-dir_RNA_pol_insert"/>
</dbReference>
<dbReference type="SUPFAM" id="SSF47794">
    <property type="entry name" value="Rad51 N-terminal domain-like"/>
    <property type="match status" value="1"/>
</dbReference>
<evidence type="ECO:0000256" key="1">
    <source>
        <dbReference type="ARBA" id="ARBA00007123"/>
    </source>
</evidence>
<feature type="domain" description="DNA-directed RNA polymerase RpoA/D/Rpb3-type" evidence="8">
    <location>
        <begin position="21"/>
        <end position="230"/>
    </location>
</feature>
<evidence type="ECO:0000256" key="6">
    <source>
        <dbReference type="ARBA" id="ARBA00023163"/>
    </source>
</evidence>
<sequence length="304" mass="33847">MLQKDILLPSELKIVSEKDNKGTYEINGLYPGYGHTLGNSLRRIILSSISGVGITKIKIEGISHEFTVIEDVKEDALTIVLNLKKVIFKLDSNERITLKLKKKGLGDVKASDIKLPTGVEIINPNQYLFSISKNTREVEIDIEVSKGLGYVTKEEIQHHEKVKVGDIVMDTSFAPIKRVSYEVANSRVGDRTDFNKLTIFIETDGSISPFDALNKSINIMIKQLSSIVGNKIEENKKEDISNSIETGETIAVLNLNEEILGKLANTGILQVSDLKNKTDDELLKIDGIDEEIIKEIKKALKNKN</sequence>
<dbReference type="InterPro" id="IPR011263">
    <property type="entry name" value="DNA-dir_RNA_pol_RpoA/D/Rpb3"/>
</dbReference>
<evidence type="ECO:0000259" key="8">
    <source>
        <dbReference type="SMART" id="SM00662"/>
    </source>
</evidence>
<keyword evidence="3 9" id="KW-0240">DNA-directed RNA polymerase</keyword>
<dbReference type="Gene3D" id="3.30.1360.10">
    <property type="entry name" value="RNA polymerase, RBP11-like subunit"/>
    <property type="match status" value="1"/>
</dbReference>
<dbReference type="SMART" id="SM00662">
    <property type="entry name" value="RPOLD"/>
    <property type="match status" value="1"/>
</dbReference>
<evidence type="ECO:0000256" key="7">
    <source>
        <dbReference type="ARBA" id="ARBA00048552"/>
    </source>
</evidence>
<keyword evidence="4 9" id="KW-0808">Transferase</keyword>
<dbReference type="AlphaFoldDB" id="D9PK62"/>
<dbReference type="CDD" id="cd06928">
    <property type="entry name" value="RNAP_alpha_NTD"/>
    <property type="match status" value="1"/>
</dbReference>
<dbReference type="Pfam" id="PF01193">
    <property type="entry name" value="RNA_pol_L"/>
    <property type="match status" value="1"/>
</dbReference>
<evidence type="ECO:0000313" key="9">
    <source>
        <dbReference type="EMBL" id="EFK96059.1"/>
    </source>
</evidence>
<dbReference type="EC" id="2.7.7.6" evidence="2"/>
<evidence type="ECO:0000256" key="5">
    <source>
        <dbReference type="ARBA" id="ARBA00022695"/>
    </source>
</evidence>
<keyword evidence="6" id="KW-0804">Transcription</keyword>
<accession>D9PK62</accession>
<dbReference type="Pfam" id="PF01000">
    <property type="entry name" value="RNA_pol_A_bac"/>
    <property type="match status" value="1"/>
</dbReference>
<dbReference type="SUPFAM" id="SSF56553">
    <property type="entry name" value="Insert subdomain of RNA polymerase alpha subunit"/>
    <property type="match status" value="1"/>
</dbReference>
<evidence type="ECO:0000256" key="4">
    <source>
        <dbReference type="ARBA" id="ARBA00022679"/>
    </source>
</evidence>
<dbReference type="GO" id="GO:0000428">
    <property type="term" value="C:DNA-directed RNA polymerase complex"/>
    <property type="evidence" value="ECO:0007669"/>
    <property type="project" value="UniProtKB-KW"/>
</dbReference>
<reference evidence="9" key="1">
    <citation type="submission" date="2010-07" db="EMBL/GenBank/DDBJ databases">
        <authorList>
            <consortium name="CONSOLIDER consortium CSD2007-00005"/>
            <person name="Guazzaroni M.-E."/>
            <person name="Richter M."/>
            <person name="Garcia-Salamanca A."/>
            <person name="Yarza P."/>
            <person name="Ferrer M."/>
        </authorList>
    </citation>
    <scope>NUCLEOTIDE SEQUENCE</scope>
</reference>
<dbReference type="GO" id="GO:0003899">
    <property type="term" value="F:DNA-directed RNA polymerase activity"/>
    <property type="evidence" value="ECO:0007669"/>
    <property type="project" value="UniProtKB-EC"/>
</dbReference>
<protein>
    <recommendedName>
        <fullName evidence="2">DNA-directed RNA polymerase</fullName>
        <ecNumber evidence="2">2.7.7.6</ecNumber>
    </recommendedName>
</protein>
<dbReference type="InterPro" id="IPR011773">
    <property type="entry name" value="DNA-dir_RpoA"/>
</dbReference>
<dbReference type="Gene3D" id="1.10.150.20">
    <property type="entry name" value="5' to 3' exonuclease, C-terminal subdomain"/>
    <property type="match status" value="1"/>
</dbReference>
<proteinExistence type="inferred from homology"/>
<evidence type="ECO:0000256" key="2">
    <source>
        <dbReference type="ARBA" id="ARBA00012418"/>
    </source>
</evidence>
<gene>
    <name evidence="9" type="primary">rpoA</name>
    <name evidence="9" type="ORF">LDC_1927</name>
</gene>
<dbReference type="FunFam" id="2.170.120.12:FF:000001">
    <property type="entry name" value="DNA-directed RNA polymerase subunit alpha"/>
    <property type="match status" value="1"/>
</dbReference>
<dbReference type="GO" id="GO:0000166">
    <property type="term" value="F:nucleotide binding"/>
    <property type="evidence" value="ECO:0007669"/>
    <property type="project" value="InterPro"/>
</dbReference>
<dbReference type="InterPro" id="IPR036643">
    <property type="entry name" value="RNApol_insert_sf"/>
</dbReference>
<comment type="catalytic activity">
    <reaction evidence="7">
        <text>RNA(n) + a ribonucleoside 5'-triphosphate = RNA(n+1) + diphosphate</text>
        <dbReference type="Rhea" id="RHEA:21248"/>
        <dbReference type="Rhea" id="RHEA-COMP:14527"/>
        <dbReference type="Rhea" id="RHEA-COMP:17342"/>
        <dbReference type="ChEBI" id="CHEBI:33019"/>
        <dbReference type="ChEBI" id="CHEBI:61557"/>
        <dbReference type="ChEBI" id="CHEBI:140395"/>
        <dbReference type="EC" id="2.7.7.6"/>
    </reaction>
</comment>
<name>D9PK62_9ZZZZ</name>
<dbReference type="InterPro" id="IPR010995">
    <property type="entry name" value="DNA_repair_Rad51/TF_NusA_a-hlx"/>
</dbReference>
<dbReference type="InterPro" id="IPR036603">
    <property type="entry name" value="RBP11-like"/>
</dbReference>
<organism evidence="9">
    <name type="scientific">sediment metagenome</name>
    <dbReference type="NCBI Taxonomy" id="749907"/>
    <lineage>
        <taxon>unclassified sequences</taxon>
        <taxon>metagenomes</taxon>
        <taxon>ecological metagenomes</taxon>
    </lineage>
</organism>
<dbReference type="GO" id="GO:0003677">
    <property type="term" value="F:DNA binding"/>
    <property type="evidence" value="ECO:0007669"/>
    <property type="project" value="InterPro"/>
</dbReference>
<comment type="caution">
    <text evidence="9">The sequence shown here is derived from an EMBL/GenBank/DDBJ whole genome shotgun (WGS) entry which is preliminary data.</text>
</comment>
<keyword evidence="5 9" id="KW-0548">Nucleotidyltransferase</keyword>
<dbReference type="GO" id="GO:0005737">
    <property type="term" value="C:cytoplasm"/>
    <property type="evidence" value="ECO:0007669"/>
    <property type="project" value="UniProtKB-ARBA"/>
</dbReference>
<dbReference type="EMBL" id="ADZX01000582">
    <property type="protein sequence ID" value="EFK96059.1"/>
    <property type="molecule type" value="Genomic_DNA"/>
</dbReference>
<comment type="similarity">
    <text evidence="1">Belongs to the RNA polymerase alpha chain family.</text>
</comment>
<dbReference type="SUPFAM" id="SSF55257">
    <property type="entry name" value="RBP11-like subunits of RNA polymerase"/>
    <property type="match status" value="1"/>
</dbReference>